<organism evidence="1 2">
    <name type="scientific">Kitasatospora cineracea</name>
    <dbReference type="NCBI Taxonomy" id="88074"/>
    <lineage>
        <taxon>Bacteria</taxon>
        <taxon>Bacillati</taxon>
        <taxon>Actinomycetota</taxon>
        <taxon>Actinomycetes</taxon>
        <taxon>Kitasatosporales</taxon>
        <taxon>Streptomycetaceae</taxon>
        <taxon>Kitasatospora</taxon>
    </lineage>
</organism>
<dbReference type="Proteomes" id="UP000266906">
    <property type="component" value="Unassembled WGS sequence"/>
</dbReference>
<comment type="caution">
    <text evidence="1">The sequence shown here is derived from an EMBL/GenBank/DDBJ whole genome shotgun (WGS) entry which is preliminary data.</text>
</comment>
<sequence>MVLGHQRPDEVTVGQSDMLGTWKDGYGMTLHLGPDHQATADGIPGRVPCEHDGTWMFYVRHESGTFVSERSATEGQVASATFGKSLGCYFELSVFRIHGEYVLCTVDDPDSYCTDRELLRKAPEPNTPAAMP</sequence>
<evidence type="ECO:0000313" key="2">
    <source>
        <dbReference type="Proteomes" id="UP000266906"/>
    </source>
</evidence>
<gene>
    <name evidence="1" type="ORF">EDD38_7261</name>
</gene>
<protein>
    <submittedName>
        <fullName evidence="1">Uncharacterized protein</fullName>
    </submittedName>
</protein>
<keyword evidence="2" id="KW-1185">Reference proteome</keyword>
<dbReference type="AlphaFoldDB" id="A0A3N4RBC7"/>
<name>A0A3N4RBC7_9ACTN</name>
<evidence type="ECO:0000313" key="1">
    <source>
        <dbReference type="EMBL" id="RPE27961.1"/>
    </source>
</evidence>
<proteinExistence type="predicted"/>
<accession>A0A3N4RBC7</accession>
<dbReference type="EMBL" id="RKQG01000003">
    <property type="protein sequence ID" value="RPE27961.1"/>
    <property type="molecule type" value="Genomic_DNA"/>
</dbReference>
<reference evidence="1 2" key="1">
    <citation type="submission" date="2018-11" db="EMBL/GenBank/DDBJ databases">
        <title>Sequencing the genomes of 1000 actinobacteria strains.</title>
        <authorList>
            <person name="Klenk H.-P."/>
        </authorList>
    </citation>
    <scope>NUCLEOTIDE SEQUENCE [LARGE SCALE GENOMIC DNA]</scope>
    <source>
        <strain evidence="1 2">DSM 44781</strain>
    </source>
</reference>